<dbReference type="AlphaFoldDB" id="A0A381X9F8"/>
<organism evidence="2">
    <name type="scientific">marine metagenome</name>
    <dbReference type="NCBI Taxonomy" id="408172"/>
    <lineage>
        <taxon>unclassified sequences</taxon>
        <taxon>metagenomes</taxon>
        <taxon>ecological metagenomes</taxon>
    </lineage>
</organism>
<dbReference type="Pfam" id="PF13435">
    <property type="entry name" value="Cytochrome_C554"/>
    <property type="match status" value="1"/>
</dbReference>
<protein>
    <recommendedName>
        <fullName evidence="1">Cytochrome c-552/4 domain-containing protein</fullName>
    </recommendedName>
</protein>
<dbReference type="EMBL" id="UINC01014233">
    <property type="protein sequence ID" value="SVA60873.1"/>
    <property type="molecule type" value="Genomic_DNA"/>
</dbReference>
<name>A0A381X9F8_9ZZZZ</name>
<accession>A0A381X9F8</accession>
<dbReference type="InterPro" id="IPR023155">
    <property type="entry name" value="Cyt_c-552/4"/>
</dbReference>
<dbReference type="SUPFAM" id="SSF48695">
    <property type="entry name" value="Multiheme cytochromes"/>
    <property type="match status" value="1"/>
</dbReference>
<feature type="non-terminal residue" evidence="2">
    <location>
        <position position="408"/>
    </location>
</feature>
<feature type="domain" description="Cytochrome c-552/4" evidence="1">
    <location>
        <begin position="49"/>
        <end position="138"/>
    </location>
</feature>
<dbReference type="Gene3D" id="1.10.1130.10">
    <property type="entry name" value="Flavocytochrome C3, Chain A"/>
    <property type="match status" value="1"/>
</dbReference>
<proteinExistence type="predicted"/>
<sequence>VYYITRFLLIAIFFLIGCEHTQDLNRLEEEKLPIQTSFKVADFEPATDCKSCHPIHFKEWSGSMHAYALKDPVWFSLQKKEQAHFSAEGKELGQFCIMCHSPVAFLTDAIEEPSSFDISDTSKYAPQIQEGIGCSFCHATTHFSPTTDAYPAIGETDVINFFLNTGDVKYGTIRNPISNNFHESEYHPDYDNSEYCQGCHNLTIDGQDAEMTFTEWSGTAFEAMGVECQSCHMATYAGYAVDKDQFPEAPYRENLHNHTFAGIDQALTSFREEASQITAIQSLLKSAAEMNFSSALPDSLTNGETLELSILVTNSSGHNLPTGTTFSRQLWIEVTALAGGDTIYRSGHQNDEDDLYDFHIDPDGTEDPDLTLFRTVLYNAEGDSGLRQVAVERFVRKTDTTLPVQGSR</sequence>
<gene>
    <name evidence="2" type="ORF">METZ01_LOCUS113727</name>
</gene>
<dbReference type="InterPro" id="IPR036280">
    <property type="entry name" value="Multihaem_cyt_sf"/>
</dbReference>
<feature type="non-terminal residue" evidence="2">
    <location>
        <position position="1"/>
    </location>
</feature>
<reference evidence="2" key="1">
    <citation type="submission" date="2018-05" db="EMBL/GenBank/DDBJ databases">
        <authorList>
            <person name="Lanie J.A."/>
            <person name="Ng W.-L."/>
            <person name="Kazmierczak K.M."/>
            <person name="Andrzejewski T.M."/>
            <person name="Davidsen T.M."/>
            <person name="Wayne K.J."/>
            <person name="Tettelin H."/>
            <person name="Glass J.I."/>
            <person name="Rusch D."/>
            <person name="Podicherti R."/>
            <person name="Tsui H.-C.T."/>
            <person name="Winkler M.E."/>
        </authorList>
    </citation>
    <scope>NUCLEOTIDE SEQUENCE</scope>
</reference>
<evidence type="ECO:0000259" key="1">
    <source>
        <dbReference type="Pfam" id="PF13435"/>
    </source>
</evidence>
<evidence type="ECO:0000313" key="2">
    <source>
        <dbReference type="EMBL" id="SVA60873.1"/>
    </source>
</evidence>